<dbReference type="AlphaFoldDB" id="A0A5C3NCI7"/>
<keyword evidence="2" id="KW-1185">Reference proteome</keyword>
<proteinExistence type="predicted"/>
<organism evidence="1 2">
    <name type="scientific">Heliocybe sulcata</name>
    <dbReference type="NCBI Taxonomy" id="5364"/>
    <lineage>
        <taxon>Eukaryota</taxon>
        <taxon>Fungi</taxon>
        <taxon>Dikarya</taxon>
        <taxon>Basidiomycota</taxon>
        <taxon>Agaricomycotina</taxon>
        <taxon>Agaricomycetes</taxon>
        <taxon>Gloeophyllales</taxon>
        <taxon>Gloeophyllaceae</taxon>
        <taxon>Heliocybe</taxon>
    </lineage>
</organism>
<gene>
    <name evidence="1" type="ORF">OE88DRAFT_948891</name>
</gene>
<dbReference type="EMBL" id="ML213505">
    <property type="protein sequence ID" value="TFK54715.1"/>
    <property type="molecule type" value="Genomic_DNA"/>
</dbReference>
<sequence>MPRTSAYPRRPEFDNLAHPVLTVDHMHPPFFFSGMVEVESGLTPGFDLEDRVIEGSALAWPVLRVLQLGIRAHKRLPPPKASADSLVCLACHYPDLEALNLTVDAQTDVHDL</sequence>
<accession>A0A5C3NCI7</accession>
<protein>
    <submittedName>
        <fullName evidence="1">Uncharacterized protein</fullName>
    </submittedName>
</protein>
<reference evidence="1 2" key="1">
    <citation type="journal article" date="2019" name="Nat. Ecol. Evol.">
        <title>Megaphylogeny resolves global patterns of mushroom evolution.</title>
        <authorList>
            <person name="Varga T."/>
            <person name="Krizsan K."/>
            <person name="Foldi C."/>
            <person name="Dima B."/>
            <person name="Sanchez-Garcia M."/>
            <person name="Sanchez-Ramirez S."/>
            <person name="Szollosi G.J."/>
            <person name="Szarkandi J.G."/>
            <person name="Papp V."/>
            <person name="Albert L."/>
            <person name="Andreopoulos W."/>
            <person name="Angelini C."/>
            <person name="Antonin V."/>
            <person name="Barry K.W."/>
            <person name="Bougher N.L."/>
            <person name="Buchanan P."/>
            <person name="Buyck B."/>
            <person name="Bense V."/>
            <person name="Catcheside P."/>
            <person name="Chovatia M."/>
            <person name="Cooper J."/>
            <person name="Damon W."/>
            <person name="Desjardin D."/>
            <person name="Finy P."/>
            <person name="Geml J."/>
            <person name="Haridas S."/>
            <person name="Hughes K."/>
            <person name="Justo A."/>
            <person name="Karasinski D."/>
            <person name="Kautmanova I."/>
            <person name="Kiss B."/>
            <person name="Kocsube S."/>
            <person name="Kotiranta H."/>
            <person name="LaButti K.M."/>
            <person name="Lechner B.E."/>
            <person name="Liimatainen K."/>
            <person name="Lipzen A."/>
            <person name="Lukacs Z."/>
            <person name="Mihaltcheva S."/>
            <person name="Morgado L.N."/>
            <person name="Niskanen T."/>
            <person name="Noordeloos M.E."/>
            <person name="Ohm R.A."/>
            <person name="Ortiz-Santana B."/>
            <person name="Ovrebo C."/>
            <person name="Racz N."/>
            <person name="Riley R."/>
            <person name="Savchenko A."/>
            <person name="Shiryaev A."/>
            <person name="Soop K."/>
            <person name="Spirin V."/>
            <person name="Szebenyi C."/>
            <person name="Tomsovsky M."/>
            <person name="Tulloss R.E."/>
            <person name="Uehling J."/>
            <person name="Grigoriev I.V."/>
            <person name="Vagvolgyi C."/>
            <person name="Papp T."/>
            <person name="Martin F.M."/>
            <person name="Miettinen O."/>
            <person name="Hibbett D.S."/>
            <person name="Nagy L.G."/>
        </authorList>
    </citation>
    <scope>NUCLEOTIDE SEQUENCE [LARGE SCALE GENOMIC DNA]</scope>
    <source>
        <strain evidence="1 2">OMC1185</strain>
    </source>
</reference>
<name>A0A5C3NCI7_9AGAM</name>
<dbReference type="OrthoDB" id="3543113at2759"/>
<evidence type="ECO:0000313" key="1">
    <source>
        <dbReference type="EMBL" id="TFK54715.1"/>
    </source>
</evidence>
<dbReference type="Proteomes" id="UP000305948">
    <property type="component" value="Unassembled WGS sequence"/>
</dbReference>
<evidence type="ECO:0000313" key="2">
    <source>
        <dbReference type="Proteomes" id="UP000305948"/>
    </source>
</evidence>